<accession>A0A1W1ZC94</accession>
<dbReference type="AlphaFoldDB" id="A0A1W1ZC94"/>
<keyword evidence="2" id="KW-1185">Reference proteome</keyword>
<dbReference type="Proteomes" id="UP000192756">
    <property type="component" value="Unassembled WGS sequence"/>
</dbReference>
<sequence length="144" mass="17696">MKKYVKQWVKEEKQIIKLLFQKGFMDRNFPAITELYWGYYRHGKRQRKRYPKKYKFHDYLPEVHHWSRDYWGECDEHAVVPEMIEGLHWTNLVVGSEDYAKNGGWGESLFVYKGRKWFIKYLKSLPTVNRSSKINRVLIRNRDY</sequence>
<proteinExistence type="predicted"/>
<organism evidence="1 2">
    <name type="scientific">Pedobacter africanus</name>
    <dbReference type="NCBI Taxonomy" id="151894"/>
    <lineage>
        <taxon>Bacteria</taxon>
        <taxon>Pseudomonadati</taxon>
        <taxon>Bacteroidota</taxon>
        <taxon>Sphingobacteriia</taxon>
        <taxon>Sphingobacteriales</taxon>
        <taxon>Sphingobacteriaceae</taxon>
        <taxon>Pedobacter</taxon>
    </lineage>
</organism>
<evidence type="ECO:0000313" key="1">
    <source>
        <dbReference type="EMBL" id="SMC46035.1"/>
    </source>
</evidence>
<protein>
    <submittedName>
        <fullName evidence="1">Uncharacterized protein</fullName>
    </submittedName>
</protein>
<reference evidence="2" key="1">
    <citation type="submission" date="2017-04" db="EMBL/GenBank/DDBJ databases">
        <authorList>
            <person name="Varghese N."/>
            <person name="Submissions S."/>
        </authorList>
    </citation>
    <scope>NUCLEOTIDE SEQUENCE [LARGE SCALE GENOMIC DNA]</scope>
    <source>
        <strain evidence="2">DSM 12126</strain>
    </source>
</reference>
<gene>
    <name evidence="1" type="ORF">SAMN04488524_0590</name>
</gene>
<dbReference type="RefSeq" id="WP_084236919.1">
    <property type="nucleotide sequence ID" value="NZ_FWXT01000001.1"/>
</dbReference>
<dbReference type="STRING" id="151894.SAMN04488524_0590"/>
<name>A0A1W1ZC94_9SPHI</name>
<evidence type="ECO:0000313" key="2">
    <source>
        <dbReference type="Proteomes" id="UP000192756"/>
    </source>
</evidence>
<dbReference type="EMBL" id="FWXT01000001">
    <property type="protein sequence ID" value="SMC46035.1"/>
    <property type="molecule type" value="Genomic_DNA"/>
</dbReference>